<comment type="caution">
    <text evidence="1">The sequence shown here is derived from an EMBL/GenBank/DDBJ whole genome shotgun (WGS) entry which is preliminary data.</text>
</comment>
<sequence length="42" mass="4105">MATFDQTCGAVVAKRFSALARQCNQGGAPGMGGAGGTETNAT</sequence>
<dbReference type="EMBL" id="JBIGHX010000001">
    <property type="protein sequence ID" value="MFG6460163.1"/>
    <property type="molecule type" value="Genomic_DNA"/>
</dbReference>
<name>A0ABW7GE05_9BURK</name>
<keyword evidence="2" id="KW-1185">Reference proteome</keyword>
<dbReference type="RefSeq" id="WP_394508975.1">
    <property type="nucleotide sequence ID" value="NZ_JBIGHX010000001.1"/>
</dbReference>
<accession>A0ABW7GE05</accession>
<evidence type="ECO:0000313" key="2">
    <source>
        <dbReference type="Proteomes" id="UP001606302"/>
    </source>
</evidence>
<gene>
    <name evidence="1" type="ORF">ACG04Q_01185</name>
</gene>
<dbReference type="Proteomes" id="UP001606302">
    <property type="component" value="Unassembled WGS sequence"/>
</dbReference>
<evidence type="ECO:0000313" key="1">
    <source>
        <dbReference type="EMBL" id="MFG6460163.1"/>
    </source>
</evidence>
<organism evidence="1 2">
    <name type="scientific">Pelomonas lactea</name>
    <dbReference type="NCBI Taxonomy" id="3299030"/>
    <lineage>
        <taxon>Bacteria</taxon>
        <taxon>Pseudomonadati</taxon>
        <taxon>Pseudomonadota</taxon>
        <taxon>Betaproteobacteria</taxon>
        <taxon>Burkholderiales</taxon>
        <taxon>Sphaerotilaceae</taxon>
        <taxon>Roseateles</taxon>
    </lineage>
</organism>
<reference evidence="1 2" key="1">
    <citation type="submission" date="2024-08" db="EMBL/GenBank/DDBJ databases">
        <authorList>
            <person name="Lu H."/>
        </authorList>
    </citation>
    <scope>NUCLEOTIDE SEQUENCE [LARGE SCALE GENOMIC DNA]</scope>
    <source>
        <strain evidence="1 2">DXS20W</strain>
    </source>
</reference>
<proteinExistence type="predicted"/>
<protein>
    <submittedName>
        <fullName evidence="1">Uncharacterized protein</fullName>
    </submittedName>
</protein>